<keyword evidence="4 5" id="KW-0802">TPR repeat</keyword>
<accession>A0AAW1RA13</accession>
<feature type="region of interest" description="Disordered" evidence="6">
    <location>
        <begin position="240"/>
        <end position="281"/>
    </location>
</feature>
<dbReference type="Pfam" id="PF00515">
    <property type="entry name" value="TPR_1"/>
    <property type="match status" value="1"/>
</dbReference>
<comment type="caution">
    <text evidence="7">The sequence shown here is derived from an EMBL/GenBank/DDBJ whole genome shotgun (WGS) entry which is preliminary data.</text>
</comment>
<evidence type="ECO:0000313" key="7">
    <source>
        <dbReference type="EMBL" id="KAK9830514.1"/>
    </source>
</evidence>
<sequence length="302" mass="32670">MGRKGGRGGRGAGPQEDQYGEAFVSQDRDGGFAPVGGRGGGRMSGGGEAGGSKAGSNVSYVKHVPKFLQAHIHLLGGKKRHAAAEEDPAVLNALEDEQTAQDAQNEEEEALQRAIAENPALALEHPELTKLANKAKAAEEKEKGNKAFGHKRYDDAVTHFTVCIELDPGNEVYYSNRSAAYAALKQFRWAVRDAKKVIELKPTWVKGWARLGAAHMGLEDFSEAREAYDKALDIEPDDQALQQAQHRADTAERRAAAERKHKFKQKHGDEPAKPAATKKAKVVSIAAAGVKNKGLLSFQDDE</sequence>
<feature type="repeat" description="TPR" evidence="5">
    <location>
        <begin position="205"/>
        <end position="238"/>
    </location>
</feature>
<evidence type="ECO:0000256" key="5">
    <source>
        <dbReference type="PROSITE-ProRule" id="PRU00339"/>
    </source>
</evidence>
<protein>
    <submittedName>
        <fullName evidence="7">Uncharacterized protein</fullName>
    </submittedName>
</protein>
<dbReference type="Proteomes" id="UP001489004">
    <property type="component" value="Unassembled WGS sequence"/>
</dbReference>
<dbReference type="PANTHER" id="PTHR22904:SF533">
    <property type="entry name" value="HSP70-HSP90 ORGANIZING PROTEIN 3"/>
    <property type="match status" value="1"/>
</dbReference>
<dbReference type="PROSITE" id="PS50293">
    <property type="entry name" value="TPR_REGION"/>
    <property type="match status" value="1"/>
</dbReference>
<evidence type="ECO:0000256" key="1">
    <source>
        <dbReference type="ARBA" id="ARBA00004496"/>
    </source>
</evidence>
<dbReference type="InterPro" id="IPR019734">
    <property type="entry name" value="TPR_rpt"/>
</dbReference>
<dbReference type="FunFam" id="1.25.40.10:FF:000020">
    <property type="entry name" value="Stress-induced phosphoprotein 1"/>
    <property type="match status" value="1"/>
</dbReference>
<name>A0AAW1RA13_9CHLO</name>
<organism evidence="7 8">
    <name type="scientific">[Myrmecia] bisecta</name>
    <dbReference type="NCBI Taxonomy" id="41462"/>
    <lineage>
        <taxon>Eukaryota</taxon>
        <taxon>Viridiplantae</taxon>
        <taxon>Chlorophyta</taxon>
        <taxon>core chlorophytes</taxon>
        <taxon>Trebouxiophyceae</taxon>
        <taxon>Trebouxiales</taxon>
        <taxon>Trebouxiaceae</taxon>
        <taxon>Myrmecia</taxon>
    </lineage>
</organism>
<dbReference type="AlphaFoldDB" id="A0AAW1RA13"/>
<keyword evidence="3" id="KW-0677">Repeat</keyword>
<proteinExistence type="predicted"/>
<reference evidence="7 8" key="1">
    <citation type="journal article" date="2024" name="Nat. Commun.">
        <title>Phylogenomics reveals the evolutionary origins of lichenization in chlorophyte algae.</title>
        <authorList>
            <person name="Puginier C."/>
            <person name="Libourel C."/>
            <person name="Otte J."/>
            <person name="Skaloud P."/>
            <person name="Haon M."/>
            <person name="Grisel S."/>
            <person name="Petersen M."/>
            <person name="Berrin J.G."/>
            <person name="Delaux P.M."/>
            <person name="Dal Grande F."/>
            <person name="Keller J."/>
        </authorList>
    </citation>
    <scope>NUCLEOTIDE SEQUENCE [LARGE SCALE GENOMIC DNA]</scope>
    <source>
        <strain evidence="7 8">SAG 2043</strain>
    </source>
</reference>
<feature type="compositionally biased region" description="Gly residues" evidence="6">
    <location>
        <begin position="33"/>
        <end position="53"/>
    </location>
</feature>
<evidence type="ECO:0000256" key="4">
    <source>
        <dbReference type="ARBA" id="ARBA00022803"/>
    </source>
</evidence>
<evidence type="ECO:0000256" key="3">
    <source>
        <dbReference type="ARBA" id="ARBA00022737"/>
    </source>
</evidence>
<dbReference type="Gene3D" id="1.25.40.10">
    <property type="entry name" value="Tetratricopeptide repeat domain"/>
    <property type="match status" value="1"/>
</dbReference>
<feature type="compositionally biased region" description="Basic and acidic residues" evidence="6">
    <location>
        <begin position="246"/>
        <end position="258"/>
    </location>
</feature>
<comment type="subcellular location">
    <subcellularLocation>
        <location evidence="1">Cytoplasm</location>
    </subcellularLocation>
</comment>
<dbReference type="PANTHER" id="PTHR22904">
    <property type="entry name" value="TPR REPEAT CONTAINING PROTEIN"/>
    <property type="match status" value="1"/>
</dbReference>
<keyword evidence="8" id="KW-1185">Reference proteome</keyword>
<dbReference type="GO" id="GO:0051879">
    <property type="term" value="F:Hsp90 protein binding"/>
    <property type="evidence" value="ECO:0007669"/>
    <property type="project" value="TreeGrafter"/>
</dbReference>
<dbReference type="SUPFAM" id="SSF48452">
    <property type="entry name" value="TPR-like"/>
    <property type="match status" value="1"/>
</dbReference>
<dbReference type="PROSITE" id="PS50005">
    <property type="entry name" value="TPR"/>
    <property type="match status" value="1"/>
</dbReference>
<dbReference type="GO" id="GO:0005737">
    <property type="term" value="C:cytoplasm"/>
    <property type="evidence" value="ECO:0007669"/>
    <property type="project" value="UniProtKB-SubCell"/>
</dbReference>
<gene>
    <name evidence="7" type="ORF">WJX72_012158</name>
</gene>
<dbReference type="SMART" id="SM00028">
    <property type="entry name" value="TPR"/>
    <property type="match status" value="3"/>
</dbReference>
<evidence type="ECO:0000313" key="8">
    <source>
        <dbReference type="Proteomes" id="UP001489004"/>
    </source>
</evidence>
<feature type="region of interest" description="Disordered" evidence="6">
    <location>
        <begin position="1"/>
        <end position="56"/>
    </location>
</feature>
<dbReference type="InterPro" id="IPR011990">
    <property type="entry name" value="TPR-like_helical_dom_sf"/>
</dbReference>
<dbReference type="EMBL" id="JALJOR010000001">
    <property type="protein sequence ID" value="KAK9830514.1"/>
    <property type="molecule type" value="Genomic_DNA"/>
</dbReference>
<keyword evidence="2" id="KW-0963">Cytoplasm</keyword>
<evidence type="ECO:0000256" key="6">
    <source>
        <dbReference type="SAM" id="MobiDB-lite"/>
    </source>
</evidence>
<evidence type="ECO:0000256" key="2">
    <source>
        <dbReference type="ARBA" id="ARBA00022490"/>
    </source>
</evidence>